<dbReference type="GO" id="GO:0055085">
    <property type="term" value="P:transmembrane transport"/>
    <property type="evidence" value="ECO:0007669"/>
    <property type="project" value="InterPro"/>
</dbReference>
<dbReference type="KEGG" id="dtx:ATSB10_35840"/>
<dbReference type="RefSeq" id="WP_063674001.1">
    <property type="nucleotide sequence ID" value="NZ_CP014841.1"/>
</dbReference>
<sequence>MKKNLLRLQLPLCLLALAVSSPLMAQARRVSPDKINGYWILLNRSVDVDVPNSGKNIYKPGCVAVTFTIGSDGIPRDIKAVKTIPASDLTPVAVNAVKHFTYGPSLTNRAGEPVDTYYVVPFNGPSDKAGQQALMAPCQLPGYDQN</sequence>
<name>A0A160N5Q6_9GAMM</name>
<evidence type="ECO:0000313" key="3">
    <source>
        <dbReference type="EMBL" id="AND71038.1"/>
    </source>
</evidence>
<dbReference type="OrthoDB" id="5957272at2"/>
<dbReference type="Gene3D" id="3.30.1150.10">
    <property type="match status" value="1"/>
</dbReference>
<dbReference type="EMBL" id="CP014841">
    <property type="protein sequence ID" value="AND71038.1"/>
    <property type="molecule type" value="Genomic_DNA"/>
</dbReference>
<feature type="domain" description="TonB C-terminal" evidence="2">
    <location>
        <begin position="61"/>
        <end position="123"/>
    </location>
</feature>
<reference evidence="3 4" key="1">
    <citation type="submission" date="2016-02" db="EMBL/GenBank/DDBJ databases">
        <title>Complete genome sequencing and analysis of ATSB10, Dyella thiooxydans isolated from rhizosphere soil of sunflower (Helianthus annuus L.).</title>
        <authorList>
            <person name="Lee Y."/>
            <person name="Hwangbo K."/>
            <person name="Chung H."/>
            <person name="Yoo J."/>
            <person name="Kim K.Y."/>
            <person name="Sa T.M."/>
            <person name="Um Y."/>
            <person name="Madhaiyan M."/>
        </authorList>
    </citation>
    <scope>NUCLEOTIDE SEQUENCE [LARGE SCALE GENOMIC DNA]</scope>
    <source>
        <strain evidence="3 4">ATSB10</strain>
    </source>
</reference>
<proteinExistence type="predicted"/>
<accession>A0A160N5Q6</accession>
<evidence type="ECO:0000259" key="2">
    <source>
        <dbReference type="Pfam" id="PF03544"/>
    </source>
</evidence>
<feature type="signal peptide" evidence="1">
    <location>
        <begin position="1"/>
        <end position="25"/>
    </location>
</feature>
<dbReference type="STRING" id="445710.ATSB10_35840"/>
<dbReference type="SUPFAM" id="SSF74653">
    <property type="entry name" value="TolA/TonB C-terminal domain"/>
    <property type="match status" value="1"/>
</dbReference>
<organism evidence="3 4">
    <name type="scientific">Dyella thiooxydans</name>
    <dbReference type="NCBI Taxonomy" id="445710"/>
    <lineage>
        <taxon>Bacteria</taxon>
        <taxon>Pseudomonadati</taxon>
        <taxon>Pseudomonadota</taxon>
        <taxon>Gammaproteobacteria</taxon>
        <taxon>Lysobacterales</taxon>
        <taxon>Rhodanobacteraceae</taxon>
        <taxon>Dyella</taxon>
    </lineage>
</organism>
<evidence type="ECO:0000313" key="4">
    <source>
        <dbReference type="Proteomes" id="UP000077255"/>
    </source>
</evidence>
<keyword evidence="1" id="KW-0732">Signal</keyword>
<gene>
    <name evidence="3" type="ORF">ATSB10_35840</name>
</gene>
<feature type="chain" id="PRO_5007818744" description="TonB C-terminal domain-containing protein" evidence="1">
    <location>
        <begin position="26"/>
        <end position="146"/>
    </location>
</feature>
<keyword evidence="4" id="KW-1185">Reference proteome</keyword>
<protein>
    <recommendedName>
        <fullName evidence="2">TonB C-terminal domain-containing protein</fullName>
    </recommendedName>
</protein>
<dbReference type="AlphaFoldDB" id="A0A160N5Q6"/>
<dbReference type="InterPro" id="IPR037682">
    <property type="entry name" value="TonB_C"/>
</dbReference>
<dbReference type="PATRIC" id="fig|445710.3.peg.3582"/>
<evidence type="ECO:0000256" key="1">
    <source>
        <dbReference type="SAM" id="SignalP"/>
    </source>
</evidence>
<dbReference type="Pfam" id="PF03544">
    <property type="entry name" value="TonB_C"/>
    <property type="match status" value="1"/>
</dbReference>
<dbReference type="Proteomes" id="UP000077255">
    <property type="component" value="Chromosome"/>
</dbReference>